<sequence length="133" mass="14557">MVEAFNYSQELKQYLHRIIRRVDGLYAIIVSDRDGVPVIRAATENVPELALRPGFLATFSTGTDQASKLGLSRNKAIVSMYTSYQVVQLSKLPLILSFVASSQANTGVLLGLENELSDLLKDIKAAVDITVSQ</sequence>
<protein>
    <submittedName>
        <fullName evidence="3">Ragulator complex protein LAMTOR3-A-like isoform X1</fullName>
    </submittedName>
</protein>
<accession>A0ABM1E6M1</accession>
<keyword evidence="2" id="KW-1185">Reference proteome</keyword>
<proteinExistence type="inferred from homology"/>
<evidence type="ECO:0000256" key="1">
    <source>
        <dbReference type="ARBA" id="ARBA00005356"/>
    </source>
</evidence>
<reference evidence="3" key="1">
    <citation type="submission" date="2025-08" db="UniProtKB">
        <authorList>
            <consortium name="RefSeq"/>
        </authorList>
    </citation>
    <scope>IDENTIFICATION</scope>
</reference>
<name>A0ABM1E6M1_PRICU</name>
<dbReference type="Pfam" id="PF08923">
    <property type="entry name" value="MAPKK1_Int"/>
    <property type="match status" value="1"/>
</dbReference>
<comment type="similarity">
    <text evidence="1">Belongs to the LAMTOR3 family.</text>
</comment>
<dbReference type="PANTHER" id="PTHR13378:SF1">
    <property type="entry name" value="RAGULATOR COMPLEX PROTEIN LAMTOR3"/>
    <property type="match status" value="1"/>
</dbReference>
<dbReference type="Gene3D" id="3.30.450.30">
    <property type="entry name" value="Dynein light chain 2a, cytoplasmic"/>
    <property type="match status" value="1"/>
</dbReference>
<dbReference type="GeneID" id="106809312"/>
<gene>
    <name evidence="3" type="primary">LOC106809312</name>
</gene>
<dbReference type="RefSeq" id="XP_014667842.1">
    <property type="nucleotide sequence ID" value="XM_014812356.1"/>
</dbReference>
<evidence type="ECO:0000313" key="2">
    <source>
        <dbReference type="Proteomes" id="UP000695022"/>
    </source>
</evidence>
<dbReference type="PANTHER" id="PTHR13378">
    <property type="entry name" value="REGULATOR COMPLEX PROTEIN LAMTOR3"/>
    <property type="match status" value="1"/>
</dbReference>
<organism evidence="2 3">
    <name type="scientific">Priapulus caudatus</name>
    <name type="common">Priapulid worm</name>
    <dbReference type="NCBI Taxonomy" id="37621"/>
    <lineage>
        <taxon>Eukaryota</taxon>
        <taxon>Metazoa</taxon>
        <taxon>Ecdysozoa</taxon>
        <taxon>Scalidophora</taxon>
        <taxon>Priapulida</taxon>
        <taxon>Priapulimorpha</taxon>
        <taxon>Priapulimorphida</taxon>
        <taxon>Priapulidae</taxon>
        <taxon>Priapulus</taxon>
    </lineage>
</organism>
<dbReference type="Proteomes" id="UP000695022">
    <property type="component" value="Unplaced"/>
</dbReference>
<evidence type="ECO:0000313" key="3">
    <source>
        <dbReference type="RefSeq" id="XP_014667842.1"/>
    </source>
</evidence>
<dbReference type="SUPFAM" id="SSF103196">
    <property type="entry name" value="Roadblock/LC7 domain"/>
    <property type="match status" value="1"/>
</dbReference>
<dbReference type="InterPro" id="IPR015019">
    <property type="entry name" value="LAMTOR3"/>
</dbReference>
<dbReference type="SMART" id="SM01278">
    <property type="entry name" value="MAPKK1_Int"/>
    <property type="match status" value="1"/>
</dbReference>